<name>A0AAJ8BTY4_ASPNG</name>
<protein>
    <submittedName>
        <fullName evidence="2">Uncharacterized protein</fullName>
    </submittedName>
</protein>
<feature type="region of interest" description="Disordered" evidence="1">
    <location>
        <begin position="1"/>
        <end position="34"/>
    </location>
</feature>
<gene>
    <name evidence="2" type="ORF">An18g02420</name>
</gene>
<dbReference type="RefSeq" id="XP_059602893.1">
    <property type="nucleotide sequence ID" value="XM_059745654.1"/>
</dbReference>
<accession>A0AAJ8BTY4</accession>
<proteinExistence type="predicted"/>
<dbReference type="GeneID" id="84593670"/>
<organism evidence="2">
    <name type="scientific">Aspergillus niger</name>
    <dbReference type="NCBI Taxonomy" id="5061"/>
    <lineage>
        <taxon>Eukaryota</taxon>
        <taxon>Fungi</taxon>
        <taxon>Dikarya</taxon>
        <taxon>Ascomycota</taxon>
        <taxon>Pezizomycotina</taxon>
        <taxon>Eurotiomycetes</taxon>
        <taxon>Eurotiomycetidae</taxon>
        <taxon>Eurotiales</taxon>
        <taxon>Aspergillaceae</taxon>
        <taxon>Aspergillus</taxon>
        <taxon>Aspergillus subgen. Circumdati</taxon>
    </lineage>
</organism>
<evidence type="ECO:0000313" key="2">
    <source>
        <dbReference type="RefSeq" id="XP_059602893.1"/>
    </source>
</evidence>
<reference evidence="2" key="1">
    <citation type="submission" date="2025-02" db="EMBL/GenBank/DDBJ databases">
        <authorList>
            <consortium name="NCBI Genome Project"/>
        </authorList>
    </citation>
    <scope>NUCLEOTIDE SEQUENCE</scope>
</reference>
<dbReference type="KEGG" id="ang:An18g02420"/>
<reference evidence="2" key="2">
    <citation type="submission" date="2025-08" db="UniProtKB">
        <authorList>
            <consortium name="RefSeq"/>
        </authorList>
    </citation>
    <scope>IDENTIFICATION</scope>
</reference>
<dbReference type="AlphaFoldDB" id="A0AAJ8BTY4"/>
<dbReference type="VEuPathDB" id="FungiDB:An18g02420"/>
<sequence length="73" mass="8212">MQASKCETRKTREQETKETKSEESDRNEFSKQIEARSQGGAVAIRVSAVGSGPLGIRLGRMSFLDHIFDFKYS</sequence>
<evidence type="ECO:0000256" key="1">
    <source>
        <dbReference type="SAM" id="MobiDB-lite"/>
    </source>
</evidence>